<reference evidence="2 3" key="1">
    <citation type="submission" date="2024-04" db="EMBL/GenBank/DDBJ databases">
        <title>Tritrichomonas musculus Genome.</title>
        <authorList>
            <person name="Alves-Ferreira E."/>
            <person name="Grigg M."/>
            <person name="Lorenzi H."/>
            <person name="Galac M."/>
        </authorList>
    </citation>
    <scope>NUCLEOTIDE SEQUENCE [LARGE SCALE GENOMIC DNA]</scope>
    <source>
        <strain evidence="2 3">EAF2021</strain>
    </source>
</reference>
<dbReference type="PANTHER" id="PTHR47978">
    <property type="match status" value="1"/>
</dbReference>
<accession>A0ABR2K7U3</accession>
<dbReference type="EMBL" id="JAPFFF010000006">
    <property type="protein sequence ID" value="KAK8887139.1"/>
    <property type="molecule type" value="Genomic_DNA"/>
</dbReference>
<dbReference type="InterPro" id="IPR027417">
    <property type="entry name" value="P-loop_NTPase"/>
</dbReference>
<dbReference type="SMART" id="SM00175">
    <property type="entry name" value="RAB"/>
    <property type="match status" value="1"/>
</dbReference>
<dbReference type="Proteomes" id="UP001470230">
    <property type="component" value="Unassembled WGS sequence"/>
</dbReference>
<evidence type="ECO:0000313" key="3">
    <source>
        <dbReference type="Proteomes" id="UP001470230"/>
    </source>
</evidence>
<keyword evidence="3" id="KW-1185">Reference proteome</keyword>
<name>A0ABR2K7U3_9EUKA</name>
<dbReference type="PROSITE" id="PS51419">
    <property type="entry name" value="RAB"/>
    <property type="match status" value="1"/>
</dbReference>
<protein>
    <submittedName>
        <fullName evidence="2">Intraflagellar transport protein 27</fullName>
    </submittedName>
</protein>
<dbReference type="Gene3D" id="3.40.50.300">
    <property type="entry name" value="P-loop containing nucleotide triphosphate hydrolases"/>
    <property type="match status" value="1"/>
</dbReference>
<proteinExistence type="predicted"/>
<dbReference type="Pfam" id="PF00071">
    <property type="entry name" value="Ras"/>
    <property type="match status" value="1"/>
</dbReference>
<gene>
    <name evidence="2" type="ORF">M9Y10_038177</name>
</gene>
<keyword evidence="1" id="KW-0547">Nucleotide-binding</keyword>
<evidence type="ECO:0000256" key="1">
    <source>
        <dbReference type="ARBA" id="ARBA00022741"/>
    </source>
</evidence>
<dbReference type="SMART" id="SM00174">
    <property type="entry name" value="RHO"/>
    <property type="match status" value="1"/>
</dbReference>
<dbReference type="SUPFAM" id="SSF52540">
    <property type="entry name" value="P-loop containing nucleoside triphosphate hydrolases"/>
    <property type="match status" value="1"/>
</dbReference>
<evidence type="ECO:0000313" key="2">
    <source>
        <dbReference type="EMBL" id="KAK8887139.1"/>
    </source>
</evidence>
<dbReference type="SMART" id="SM00173">
    <property type="entry name" value="RAS"/>
    <property type="match status" value="1"/>
</dbReference>
<sequence>MSSGHAILRSKLLVVGPSTVGKSSIIKSFATDGGQFQPAYTMTLAAELTTKAVTNEEHNISVEFFMYDISGSSIYEYEYPDIFQDANQILVVFDVTRADTLRECGMWLDKVTKYAGKSLPGVIVGNKNDLSEFADVSVDDCKHFAVEHGLDYFDVSAKSYAGILDPFNALADKFISIYENEVDQFINAD</sequence>
<dbReference type="PRINTS" id="PR00449">
    <property type="entry name" value="RASTRNSFRMNG"/>
</dbReference>
<comment type="caution">
    <text evidence="2">The sequence shown here is derived from an EMBL/GenBank/DDBJ whole genome shotgun (WGS) entry which is preliminary data.</text>
</comment>
<organism evidence="2 3">
    <name type="scientific">Tritrichomonas musculus</name>
    <dbReference type="NCBI Taxonomy" id="1915356"/>
    <lineage>
        <taxon>Eukaryota</taxon>
        <taxon>Metamonada</taxon>
        <taxon>Parabasalia</taxon>
        <taxon>Tritrichomonadida</taxon>
        <taxon>Tritrichomonadidae</taxon>
        <taxon>Tritrichomonas</taxon>
    </lineage>
</organism>
<dbReference type="InterPro" id="IPR001806">
    <property type="entry name" value="Small_GTPase"/>
</dbReference>